<evidence type="ECO:0000259" key="3">
    <source>
        <dbReference type="PROSITE" id="PS50893"/>
    </source>
</evidence>
<dbReference type="OrthoDB" id="9802264at2"/>
<proteinExistence type="predicted"/>
<name>W0HMX2_9GAMM</name>
<dbReference type="PATRIC" id="fig|1239307.3.peg.61"/>
<evidence type="ECO:0000313" key="5">
    <source>
        <dbReference type="Proteomes" id="UP000019028"/>
    </source>
</evidence>
<dbReference type="GO" id="GO:0005524">
    <property type="term" value="F:ATP binding"/>
    <property type="evidence" value="ECO:0007669"/>
    <property type="project" value="UniProtKB-KW"/>
</dbReference>
<dbReference type="GO" id="GO:0005886">
    <property type="term" value="C:plasma membrane"/>
    <property type="evidence" value="ECO:0007669"/>
    <property type="project" value="TreeGrafter"/>
</dbReference>
<dbReference type="PROSITE" id="PS50893">
    <property type="entry name" value="ABC_TRANSPORTER_2"/>
    <property type="match status" value="1"/>
</dbReference>
<dbReference type="HOGENOM" id="CLU_000604_1_22_6"/>
<evidence type="ECO:0000313" key="4">
    <source>
        <dbReference type="EMBL" id="AHF75174.1"/>
    </source>
</evidence>
<dbReference type="InterPro" id="IPR015854">
    <property type="entry name" value="ABC_transpr_LolD-like"/>
</dbReference>
<accession>W0HMX2</accession>
<dbReference type="SMART" id="SM00382">
    <property type="entry name" value="AAA"/>
    <property type="match status" value="1"/>
</dbReference>
<dbReference type="GO" id="GO:0022857">
    <property type="term" value="F:transmembrane transporter activity"/>
    <property type="evidence" value="ECO:0007669"/>
    <property type="project" value="TreeGrafter"/>
</dbReference>
<dbReference type="GO" id="GO:0016887">
    <property type="term" value="F:ATP hydrolysis activity"/>
    <property type="evidence" value="ECO:0007669"/>
    <property type="project" value="InterPro"/>
</dbReference>
<dbReference type="PANTHER" id="PTHR24220:SF659">
    <property type="entry name" value="TRANSPORTER, PUTATIVE-RELATED"/>
    <property type="match status" value="1"/>
</dbReference>
<dbReference type="PANTHER" id="PTHR24220">
    <property type="entry name" value="IMPORT ATP-BINDING PROTEIN"/>
    <property type="match status" value="1"/>
</dbReference>
<dbReference type="InterPro" id="IPR027417">
    <property type="entry name" value="P-loop_NTPase"/>
</dbReference>
<dbReference type="PROSITE" id="PS00211">
    <property type="entry name" value="ABC_TRANSPORTER_1"/>
    <property type="match status" value="1"/>
</dbReference>
<keyword evidence="2" id="KW-0067">ATP-binding</keyword>
<dbReference type="InterPro" id="IPR003439">
    <property type="entry name" value="ABC_transporter-like_ATP-bd"/>
</dbReference>
<gene>
    <name evidence="4" type="ORF">Sant_0057</name>
</gene>
<dbReference type="EMBL" id="CP006569">
    <property type="protein sequence ID" value="AHF75174.1"/>
    <property type="molecule type" value="Genomic_DNA"/>
</dbReference>
<dbReference type="KEGG" id="sod:Sant_0057"/>
<dbReference type="RefSeq" id="WP_025420330.1">
    <property type="nucleotide sequence ID" value="NZ_CP006569.1"/>
</dbReference>
<keyword evidence="5" id="KW-1185">Reference proteome</keyword>
<dbReference type="SUPFAM" id="SSF52540">
    <property type="entry name" value="P-loop containing nucleoside triphosphate hydrolases"/>
    <property type="match status" value="1"/>
</dbReference>
<protein>
    <submittedName>
        <fullName evidence="4">Phsophonate ABC transporter</fullName>
    </submittedName>
</protein>
<dbReference type="InterPro" id="IPR017871">
    <property type="entry name" value="ABC_transporter-like_CS"/>
</dbReference>
<keyword evidence="1" id="KW-0547">Nucleotide-binding</keyword>
<dbReference type="InterPro" id="IPR003593">
    <property type="entry name" value="AAA+_ATPase"/>
</dbReference>
<sequence length="256" mass="28591">MPVSDRSVHPVALRVRGLGKRFGTGQPPVWSDVSFDIPYGQRVAIIGGNGAGKSTLLRCCMRLIEPDTGDVQLAGKNIIGLAYRDLARARARVGFVFQKHNLVNRLSVLTNVLHGGMAWSRTPRMWFHSIASREHRDYAMHCLEQVKLAPLSGRRVNELSGGQSQRVAIARALMQKPRIIFADEPVASLDPRAGEDVMQVFSELARRESITLVFVTHHMEHALRYADRVLGLQNARLNLDAPGRDLNLEQLRGLYE</sequence>
<dbReference type="Pfam" id="PF00005">
    <property type="entry name" value="ABC_tran"/>
    <property type="match status" value="1"/>
</dbReference>
<feature type="domain" description="ABC transporter" evidence="3">
    <location>
        <begin position="13"/>
        <end position="254"/>
    </location>
</feature>
<reference evidence="4 5" key="1">
    <citation type="journal article" date="2014" name="Genome Biol. Evol.">
        <title>Genome degeneration and adaptation in a nascent stage of symbiosis.</title>
        <authorList>
            <person name="Oakeson K.F."/>
            <person name="Gil R."/>
            <person name="Clayton A.L."/>
            <person name="Dunn D.M."/>
            <person name="von Niederhausern A.C."/>
            <person name="Hamil C."/>
            <person name="Aoyagi A."/>
            <person name="Duval B."/>
            <person name="Baca A."/>
            <person name="Silva F.J."/>
            <person name="Vallier A."/>
            <person name="Jackson D.G."/>
            <person name="Latorre A."/>
            <person name="Weiss R.B."/>
            <person name="Heddi A."/>
            <person name="Moya A."/>
            <person name="Dale C."/>
        </authorList>
    </citation>
    <scope>NUCLEOTIDE SEQUENCE [LARGE SCALE GENOMIC DNA]</scope>
    <source>
        <strain evidence="4 5">HS1</strain>
    </source>
</reference>
<dbReference type="Gene3D" id="3.40.50.300">
    <property type="entry name" value="P-loop containing nucleotide triphosphate hydrolases"/>
    <property type="match status" value="1"/>
</dbReference>
<organism evidence="4 5">
    <name type="scientific">Sodalis praecaptivus</name>
    <dbReference type="NCBI Taxonomy" id="1239307"/>
    <lineage>
        <taxon>Bacteria</taxon>
        <taxon>Pseudomonadati</taxon>
        <taxon>Pseudomonadota</taxon>
        <taxon>Gammaproteobacteria</taxon>
        <taxon>Enterobacterales</taxon>
        <taxon>Bruguierivoracaceae</taxon>
        <taxon>Sodalis</taxon>
    </lineage>
</organism>
<evidence type="ECO:0000256" key="1">
    <source>
        <dbReference type="ARBA" id="ARBA00022741"/>
    </source>
</evidence>
<evidence type="ECO:0000256" key="2">
    <source>
        <dbReference type="ARBA" id="ARBA00022840"/>
    </source>
</evidence>
<dbReference type="Proteomes" id="UP000019028">
    <property type="component" value="Chromosome"/>
</dbReference>
<dbReference type="AlphaFoldDB" id="W0HMX2"/>